<comment type="caution">
    <text evidence="1">The sequence shown here is derived from an EMBL/GenBank/DDBJ whole genome shotgun (WGS) entry which is preliminary data.</text>
</comment>
<name>A0A433D1E6_9FUNG</name>
<accession>A0A433D1E6</accession>
<dbReference type="OrthoDB" id="196547at2759"/>
<sequence length="59" mass="6620">MPPMDICLKEIEREGLKAMLQSKVPLCYFLHTVLEDFVAKRSKQIDALFGKKGKPGAKA</sequence>
<dbReference type="Proteomes" id="UP000268093">
    <property type="component" value="Unassembled WGS sequence"/>
</dbReference>
<reference evidence="1 2" key="1">
    <citation type="journal article" date="2018" name="New Phytol.">
        <title>Phylogenomics of Endogonaceae and evolution of mycorrhizas within Mucoromycota.</title>
        <authorList>
            <person name="Chang Y."/>
            <person name="Desiro A."/>
            <person name="Na H."/>
            <person name="Sandor L."/>
            <person name="Lipzen A."/>
            <person name="Clum A."/>
            <person name="Barry K."/>
            <person name="Grigoriev I.V."/>
            <person name="Martin F.M."/>
            <person name="Stajich J.E."/>
            <person name="Smith M.E."/>
            <person name="Bonito G."/>
            <person name="Spatafora J.W."/>
        </authorList>
    </citation>
    <scope>NUCLEOTIDE SEQUENCE [LARGE SCALE GENOMIC DNA]</scope>
    <source>
        <strain evidence="1 2">GMNB39</strain>
    </source>
</reference>
<keyword evidence="2" id="KW-1185">Reference proteome</keyword>
<dbReference type="EMBL" id="RBNI01008555">
    <property type="protein sequence ID" value="RUP44653.1"/>
    <property type="molecule type" value="Genomic_DNA"/>
</dbReference>
<evidence type="ECO:0000313" key="2">
    <source>
        <dbReference type="Proteomes" id="UP000268093"/>
    </source>
</evidence>
<protein>
    <submittedName>
        <fullName evidence="1">Uncharacterized protein</fullName>
    </submittedName>
</protein>
<evidence type="ECO:0000313" key="1">
    <source>
        <dbReference type="EMBL" id="RUP44653.1"/>
    </source>
</evidence>
<dbReference type="AlphaFoldDB" id="A0A433D1E6"/>
<proteinExistence type="predicted"/>
<gene>
    <name evidence="1" type="ORF">BC936DRAFT_149173</name>
</gene>
<organism evidence="1 2">
    <name type="scientific">Jimgerdemannia flammicorona</name>
    <dbReference type="NCBI Taxonomy" id="994334"/>
    <lineage>
        <taxon>Eukaryota</taxon>
        <taxon>Fungi</taxon>
        <taxon>Fungi incertae sedis</taxon>
        <taxon>Mucoromycota</taxon>
        <taxon>Mucoromycotina</taxon>
        <taxon>Endogonomycetes</taxon>
        <taxon>Endogonales</taxon>
        <taxon>Endogonaceae</taxon>
        <taxon>Jimgerdemannia</taxon>
    </lineage>
</organism>